<evidence type="ECO:0000313" key="6">
    <source>
        <dbReference type="EMBL" id="CAF0895378.1"/>
    </source>
</evidence>
<evidence type="ECO:0000256" key="2">
    <source>
        <dbReference type="ARBA" id="ARBA00005433"/>
    </source>
</evidence>
<protein>
    <recommendedName>
        <fullName evidence="3">BLOC-1-related complex subunit 7</fullName>
    </recommendedName>
</protein>
<dbReference type="Proteomes" id="UP000663879">
    <property type="component" value="Unassembled WGS sequence"/>
</dbReference>
<accession>A0A813Z7F7</accession>
<dbReference type="PANTHER" id="PTHR31397:SF1">
    <property type="entry name" value="BLOC-1-RELATED COMPLEX SUBUNIT 7"/>
    <property type="match status" value="1"/>
</dbReference>
<sequence length="107" mass="12337">MSTAEPHIKFSNEESKANIRYKIAQNLFNIIELTKSTIKSSESSELFKNSFKNFIPNESLVESTSDKLKKIEIISTQLNYQVESIRSDLNLLKEVNFQIDSIKHKNV</sequence>
<evidence type="ECO:0000313" key="7">
    <source>
        <dbReference type="Proteomes" id="UP000663879"/>
    </source>
</evidence>
<gene>
    <name evidence="6" type="ORF">OXX778_LOCUS11125</name>
</gene>
<dbReference type="OrthoDB" id="5567844at2759"/>
<name>A0A813Z7F7_9BILA</name>
<evidence type="ECO:0000256" key="5">
    <source>
        <dbReference type="ARBA" id="ARBA00023228"/>
    </source>
</evidence>
<comment type="subcellular location">
    <subcellularLocation>
        <location evidence="1">Lysosome membrane</location>
    </subcellularLocation>
</comment>
<comment type="caution">
    <text evidence="6">The sequence shown here is derived from an EMBL/GenBank/DDBJ whole genome shotgun (WGS) entry which is preliminary data.</text>
</comment>
<dbReference type="Pfam" id="PF16088">
    <property type="entry name" value="BORCS7"/>
    <property type="match status" value="1"/>
</dbReference>
<evidence type="ECO:0000256" key="4">
    <source>
        <dbReference type="ARBA" id="ARBA00023136"/>
    </source>
</evidence>
<keyword evidence="7" id="KW-1185">Reference proteome</keyword>
<dbReference type="InterPro" id="IPR032143">
    <property type="entry name" value="BORCS7"/>
</dbReference>
<evidence type="ECO:0000256" key="3">
    <source>
        <dbReference type="ARBA" id="ARBA00022295"/>
    </source>
</evidence>
<keyword evidence="4" id="KW-0472">Membrane</keyword>
<organism evidence="6 7">
    <name type="scientific">Brachionus calyciflorus</name>
    <dbReference type="NCBI Taxonomy" id="104777"/>
    <lineage>
        <taxon>Eukaryota</taxon>
        <taxon>Metazoa</taxon>
        <taxon>Spiralia</taxon>
        <taxon>Gnathifera</taxon>
        <taxon>Rotifera</taxon>
        <taxon>Eurotatoria</taxon>
        <taxon>Monogononta</taxon>
        <taxon>Pseudotrocha</taxon>
        <taxon>Ploima</taxon>
        <taxon>Brachionidae</taxon>
        <taxon>Brachionus</taxon>
    </lineage>
</organism>
<dbReference type="AlphaFoldDB" id="A0A813Z7F7"/>
<dbReference type="PANTHER" id="PTHR31397">
    <property type="entry name" value="BLOC-1-RELATED COMPLEX SUBUNIT 7 BORSC7"/>
    <property type="match status" value="1"/>
</dbReference>
<comment type="similarity">
    <text evidence="2">Belongs to the BORCS7 family.</text>
</comment>
<keyword evidence="5" id="KW-0458">Lysosome</keyword>
<dbReference type="GO" id="GO:0099078">
    <property type="term" value="C:BORC complex"/>
    <property type="evidence" value="ECO:0007669"/>
    <property type="project" value="TreeGrafter"/>
</dbReference>
<dbReference type="EMBL" id="CAJNOC010001845">
    <property type="protein sequence ID" value="CAF0895378.1"/>
    <property type="molecule type" value="Genomic_DNA"/>
</dbReference>
<proteinExistence type="inferred from homology"/>
<dbReference type="GO" id="GO:0005765">
    <property type="term" value="C:lysosomal membrane"/>
    <property type="evidence" value="ECO:0007669"/>
    <property type="project" value="UniProtKB-SubCell"/>
</dbReference>
<evidence type="ECO:0000256" key="1">
    <source>
        <dbReference type="ARBA" id="ARBA00004656"/>
    </source>
</evidence>
<reference evidence="6" key="1">
    <citation type="submission" date="2021-02" db="EMBL/GenBank/DDBJ databases">
        <authorList>
            <person name="Nowell W R."/>
        </authorList>
    </citation>
    <scope>NUCLEOTIDE SEQUENCE</scope>
    <source>
        <strain evidence="6">Ploen Becks lab</strain>
    </source>
</reference>